<dbReference type="Proteomes" id="UP000018620">
    <property type="component" value="Segment"/>
</dbReference>
<evidence type="ECO:0000313" key="1">
    <source>
        <dbReference type="EMBL" id="AGZ17742.1"/>
    </source>
</evidence>
<dbReference type="OrthoDB" id="29176at10239"/>
<reference evidence="1 2" key="1">
    <citation type="journal article" date="2014" name="Arch. Virol.">
        <title>Complete genome sequence of enterobacteria phage 4MG, a new member of the subgroup "PVP-SE1-like phage" of the "rV5-like viruses".</title>
        <authorList>
            <person name="Kim M."/>
            <person name="Heu S."/>
            <person name="Ryu S."/>
        </authorList>
    </citation>
    <scope>NUCLEOTIDE SEQUENCE [LARGE SCALE GENOMIC DNA]</scope>
</reference>
<accession>V5KT37</accession>
<name>V5KT37_9CAUD</name>
<proteinExistence type="predicted"/>
<keyword evidence="2" id="KW-1185">Reference proteome</keyword>
<dbReference type="KEGG" id="vg:17776518"/>
<evidence type="ECO:0000313" key="2">
    <source>
        <dbReference type="Proteomes" id="UP000018620"/>
    </source>
</evidence>
<dbReference type="EMBL" id="KF550303">
    <property type="protein sequence ID" value="AGZ17742.1"/>
    <property type="molecule type" value="Genomic_DNA"/>
</dbReference>
<gene>
    <name evidence="1" type="ORF">4MG_268</name>
</gene>
<organism evidence="1 2">
    <name type="scientific">Escherichia phage 4MG</name>
    <dbReference type="NCBI Taxonomy" id="1391428"/>
    <lineage>
        <taxon>Viruses</taxon>
        <taxon>Duplodnaviria</taxon>
        <taxon>Heunggongvirae</taxon>
        <taxon>Uroviricota</taxon>
        <taxon>Caudoviricetes</taxon>
        <taxon>Vequintavirinae</taxon>
        <taxon>Seunavirus</taxon>
        <taxon>Seunavirus 4MG</taxon>
    </lineage>
</organism>
<dbReference type="RefSeq" id="YP_008857484.1">
    <property type="nucleotide sequence ID" value="NC_022968.1"/>
</dbReference>
<protein>
    <submittedName>
        <fullName evidence="1">Hyphothetical protein</fullName>
    </submittedName>
</protein>
<sequence>MQQTEPKFEVNHFVRDKHTGRVMRITDVQWQDGWCYSFDMLGWRLYPEEDLEPIVPMRG</sequence>